<dbReference type="Gene3D" id="3.40.50.300">
    <property type="entry name" value="P-loop containing nucleotide triphosphate hydrolases"/>
    <property type="match status" value="1"/>
</dbReference>
<reference evidence="2 3" key="1">
    <citation type="journal article" date="2019" name="Int. J. Syst. Evol. Microbiol.">
        <title>The Global Catalogue of Microorganisms (GCM) 10K type strain sequencing project: providing services to taxonomists for standard genome sequencing and annotation.</title>
        <authorList>
            <consortium name="The Broad Institute Genomics Platform"/>
            <consortium name="The Broad Institute Genome Sequencing Center for Infectious Disease"/>
            <person name="Wu L."/>
            <person name="Ma J."/>
        </authorList>
    </citation>
    <scope>NUCLEOTIDE SEQUENCE [LARGE SCALE GENOMIC DNA]</scope>
    <source>
        <strain evidence="2 3">XZYJT29</strain>
    </source>
</reference>
<accession>A0ABD5Y2Y0</accession>
<protein>
    <submittedName>
        <fullName evidence="2">DUF4143 domain-containing protein</fullName>
    </submittedName>
</protein>
<dbReference type="GeneID" id="78822059"/>
<evidence type="ECO:0000259" key="1">
    <source>
        <dbReference type="SMART" id="SM00382"/>
    </source>
</evidence>
<evidence type="ECO:0000313" key="2">
    <source>
        <dbReference type="EMBL" id="MFC7141738.1"/>
    </source>
</evidence>
<dbReference type="PANTHER" id="PTHR33295:SF18">
    <property type="entry name" value="AAA+ ATPASE DOMAIN-CONTAINING PROTEIN"/>
    <property type="match status" value="1"/>
</dbReference>
<proteinExistence type="predicted"/>
<evidence type="ECO:0000313" key="3">
    <source>
        <dbReference type="Proteomes" id="UP001596432"/>
    </source>
</evidence>
<gene>
    <name evidence="2" type="ORF">ACFQMA_18105</name>
</gene>
<dbReference type="AlphaFoldDB" id="A0ABD5Y2Y0"/>
<name>A0ABD5Y2Y0_9EURY</name>
<dbReference type="SUPFAM" id="SSF52540">
    <property type="entry name" value="P-loop containing nucleoside triphosphate hydrolases"/>
    <property type="match status" value="1"/>
</dbReference>
<organism evidence="2 3">
    <name type="scientific">Halosimplex aquaticum</name>
    <dbReference type="NCBI Taxonomy" id="3026162"/>
    <lineage>
        <taxon>Archaea</taxon>
        <taxon>Methanobacteriati</taxon>
        <taxon>Methanobacteriota</taxon>
        <taxon>Stenosarchaea group</taxon>
        <taxon>Halobacteria</taxon>
        <taxon>Halobacteriales</taxon>
        <taxon>Haloarculaceae</taxon>
        <taxon>Halosimplex</taxon>
    </lineage>
</organism>
<dbReference type="InterPro" id="IPR025420">
    <property type="entry name" value="DUF4143"/>
</dbReference>
<dbReference type="Proteomes" id="UP001596432">
    <property type="component" value="Unassembled WGS sequence"/>
</dbReference>
<dbReference type="InterPro" id="IPR027417">
    <property type="entry name" value="P-loop_NTPase"/>
</dbReference>
<dbReference type="PANTHER" id="PTHR33295">
    <property type="entry name" value="ATPASE"/>
    <property type="match status" value="1"/>
</dbReference>
<dbReference type="Pfam" id="PF13635">
    <property type="entry name" value="DUF4143"/>
    <property type="match status" value="1"/>
</dbReference>
<feature type="domain" description="AAA+ ATPase" evidence="1">
    <location>
        <begin position="59"/>
        <end position="253"/>
    </location>
</feature>
<dbReference type="RefSeq" id="WP_382261872.1">
    <property type="nucleotide sequence ID" value="NZ_CP118158.1"/>
</dbReference>
<dbReference type="EMBL" id="JBHTAS010000001">
    <property type="protein sequence ID" value="MFC7141738.1"/>
    <property type="molecule type" value="Genomic_DNA"/>
</dbReference>
<dbReference type="InterPro" id="IPR003593">
    <property type="entry name" value="AAA+_ATPase"/>
</dbReference>
<dbReference type="SMART" id="SM00382">
    <property type="entry name" value="AAA"/>
    <property type="match status" value="1"/>
</dbReference>
<comment type="caution">
    <text evidence="2">The sequence shown here is derived from an EMBL/GenBank/DDBJ whole genome shotgun (WGS) entry which is preliminary data.</text>
</comment>
<keyword evidence="3" id="KW-1185">Reference proteome</keyword>
<sequence>MESSESIASFLEDAKQHNQWWDGETGSPSDLTEVTELEPRSDVVNCLKQLDREHDGETDGLVYPIYGPTGIGKTTLLLQIVAALLREDTVAFDPSHRDLELVGSIDPRQVLYIPLEDSLYHLEPSEDAMAALGNVVDYFYTHIAPRTGRKFILLDDVGALRLEGEEKQQLLDLIDDDTSLVVTGIVESEVNMEEVTGSDEVQVKWARPMLPMKFIDTVQHGVYNKSVFEDVDSDLASIVETHRTTSFDEDNSLISDVRNNLSDATALPDAIEALEDLHYNVLSEADRDGLHEAARRYLQKGGLFQRVPDYSVNNELVHSHFLLYLYKELAQYESIKNPENLHRLASLAASRAGQELKYTDISERLGVDRRTVDTYLSLLDEGLSVSESHDYSLQRYRRTRLYLRNPRHVVLLSQRQEHFGFESYEPTGRLNHDFEYKLARTVGFDHAKRLAYQVEDDFEGEDPQVEYCETEAGTVDYVLRNDELVLPFVLSYHPHTDASTSIATAFDPSVGKHPQEDGEDLIDLEYQAPFRFIVTDSLPKDLVKSESLVIERDGWKLCYLPYWLFLLIC</sequence>